<feature type="transmembrane region" description="Helical" evidence="1">
    <location>
        <begin position="12"/>
        <end position="29"/>
    </location>
</feature>
<accession>A0A1H8DER8</accession>
<keyword evidence="1" id="KW-1133">Transmembrane helix</keyword>
<keyword evidence="1" id="KW-0812">Transmembrane</keyword>
<dbReference type="Proteomes" id="UP000198942">
    <property type="component" value="Unassembled WGS sequence"/>
</dbReference>
<gene>
    <name evidence="2" type="ORF">SAMN05192574_102299</name>
</gene>
<keyword evidence="3" id="KW-1185">Reference proteome</keyword>
<keyword evidence="1" id="KW-0472">Membrane</keyword>
<name>A0A1H8DER8_9SPHI</name>
<dbReference type="AlphaFoldDB" id="A0A1H8DER8"/>
<organism evidence="2 3">
    <name type="scientific">Mucilaginibacter gossypiicola</name>
    <dbReference type="NCBI Taxonomy" id="551995"/>
    <lineage>
        <taxon>Bacteria</taxon>
        <taxon>Pseudomonadati</taxon>
        <taxon>Bacteroidota</taxon>
        <taxon>Sphingobacteriia</taxon>
        <taxon>Sphingobacteriales</taxon>
        <taxon>Sphingobacteriaceae</taxon>
        <taxon>Mucilaginibacter</taxon>
    </lineage>
</organism>
<proteinExistence type="predicted"/>
<reference evidence="3" key="1">
    <citation type="submission" date="2016-10" db="EMBL/GenBank/DDBJ databases">
        <authorList>
            <person name="Varghese N."/>
            <person name="Submissions S."/>
        </authorList>
    </citation>
    <scope>NUCLEOTIDE SEQUENCE [LARGE SCALE GENOMIC DNA]</scope>
    <source>
        <strain evidence="3">Gh-48</strain>
    </source>
</reference>
<dbReference type="EMBL" id="FOCL01000002">
    <property type="protein sequence ID" value="SEN05038.1"/>
    <property type="molecule type" value="Genomic_DNA"/>
</dbReference>
<evidence type="ECO:0000256" key="1">
    <source>
        <dbReference type="SAM" id="Phobius"/>
    </source>
</evidence>
<sequence length="38" mass="4200">MPGFAGSHGFGLYALMTMLPICVVIWIITRDKNTSDKD</sequence>
<evidence type="ECO:0000313" key="3">
    <source>
        <dbReference type="Proteomes" id="UP000198942"/>
    </source>
</evidence>
<protein>
    <submittedName>
        <fullName evidence="2">Uncharacterized protein</fullName>
    </submittedName>
</protein>
<evidence type="ECO:0000313" key="2">
    <source>
        <dbReference type="EMBL" id="SEN05038.1"/>
    </source>
</evidence>